<dbReference type="VEuPathDB" id="VectorBase:LDEU005749"/>
<gene>
    <name evidence="6" type="ORF">B4U80_11515</name>
</gene>
<dbReference type="GO" id="GO:0016020">
    <property type="term" value="C:membrane"/>
    <property type="evidence" value="ECO:0007669"/>
    <property type="project" value="UniProtKB-SubCell"/>
</dbReference>
<name>A0A443SFJ9_9ACAR</name>
<dbReference type="Gene3D" id="1.20.1250.20">
    <property type="entry name" value="MFS general substrate transporter like domains"/>
    <property type="match status" value="1"/>
</dbReference>
<keyword evidence="3 5" id="KW-1133">Transmembrane helix</keyword>
<dbReference type="PANTHER" id="PTHR24064">
    <property type="entry name" value="SOLUTE CARRIER FAMILY 22 MEMBER"/>
    <property type="match status" value="1"/>
</dbReference>
<dbReference type="AlphaFoldDB" id="A0A443SFJ9"/>
<evidence type="ECO:0000256" key="3">
    <source>
        <dbReference type="ARBA" id="ARBA00022989"/>
    </source>
</evidence>
<dbReference type="InterPro" id="IPR036259">
    <property type="entry name" value="MFS_trans_sf"/>
</dbReference>
<feature type="transmembrane region" description="Helical" evidence="5">
    <location>
        <begin position="339"/>
        <end position="359"/>
    </location>
</feature>
<keyword evidence="2 5" id="KW-0812">Transmembrane</keyword>
<dbReference type="STRING" id="299467.A0A443SFJ9"/>
<evidence type="ECO:0000256" key="2">
    <source>
        <dbReference type="ARBA" id="ARBA00022692"/>
    </source>
</evidence>
<feature type="transmembrane region" description="Helical" evidence="5">
    <location>
        <begin position="121"/>
        <end position="142"/>
    </location>
</feature>
<protein>
    <submittedName>
        <fullName evidence="6">Organic cation transporter 1-like protein</fullName>
    </submittedName>
</protein>
<feature type="transmembrane region" description="Helical" evidence="5">
    <location>
        <begin position="430"/>
        <end position="450"/>
    </location>
</feature>
<evidence type="ECO:0000256" key="5">
    <source>
        <dbReference type="SAM" id="Phobius"/>
    </source>
</evidence>
<feature type="transmembrane region" description="Helical" evidence="5">
    <location>
        <begin position="20"/>
        <end position="43"/>
    </location>
</feature>
<dbReference type="InterPro" id="IPR005828">
    <property type="entry name" value="MFS_sugar_transport-like"/>
</dbReference>
<feature type="transmembrane region" description="Helical" evidence="5">
    <location>
        <begin position="200"/>
        <end position="218"/>
    </location>
</feature>
<sequence length="507" mass="57572">MDFEVLLKKVGDFGKYQKLLLYLFFLPTATLAPLLCTTTLFMVSSPKYRCFHHSVNNQSEHRPNLFKDEQDACLFKNSSYETRASNNSNATNNICEFWIYDTTNYEENAVTFFNLICDHDYYPSLILSSVSLGSIIGAPIFGYLSDKIGRKKTFFLAIAVILLSTISPILIKDLWAFIFFRFVNVIEVVATERRTTITTLSSVCVAIGLSVLPLIVFLTKSWVKLNIVTAVTASILLLYWRFVPESPRWLVTKKRYQEARTVLKYIAKVNKKDIPLNFMQNVNNIETTEEQNVQRRIIEFVTNTKLRTVCFFITISCIANEVAYTGLQLNIINFHGNEFVNFFLFSIVEIPSFVIGWFLMESSLGRRWSACICLFCSAVSLAVCASFPVDSDLATTTFATIGKMFVTTSYMILSLQAAELYPTDIRNQGLSISSTGVSVVTVFLPFLIYIGNQGKWIPLVIMSSFCIVASVVSSFLPETRNEKLIENVDQIKFYGKEREYWSLASAK</sequence>
<dbReference type="EMBL" id="NCKV01002890">
    <property type="protein sequence ID" value="RWS26291.1"/>
    <property type="molecule type" value="Genomic_DNA"/>
</dbReference>
<evidence type="ECO:0000313" key="7">
    <source>
        <dbReference type="Proteomes" id="UP000288716"/>
    </source>
</evidence>
<proteinExistence type="predicted"/>
<evidence type="ECO:0000313" key="6">
    <source>
        <dbReference type="EMBL" id="RWS26291.1"/>
    </source>
</evidence>
<comment type="subcellular location">
    <subcellularLocation>
        <location evidence="1">Membrane</location>
        <topology evidence="1">Multi-pass membrane protein</topology>
    </subcellularLocation>
</comment>
<reference evidence="6 7" key="1">
    <citation type="journal article" date="2018" name="Gigascience">
        <title>Genomes of trombidid mites reveal novel predicted allergens and laterally-transferred genes associated with secondary metabolism.</title>
        <authorList>
            <person name="Dong X."/>
            <person name="Chaisiri K."/>
            <person name="Xia D."/>
            <person name="Armstrong S.D."/>
            <person name="Fang Y."/>
            <person name="Donnelly M.J."/>
            <person name="Kadowaki T."/>
            <person name="McGarry J.W."/>
            <person name="Darby A.C."/>
            <person name="Makepeace B.L."/>
        </authorList>
    </citation>
    <scope>NUCLEOTIDE SEQUENCE [LARGE SCALE GENOMIC DNA]</scope>
    <source>
        <strain evidence="6">UoL-UT</strain>
    </source>
</reference>
<accession>A0A443SFJ9</accession>
<evidence type="ECO:0000256" key="1">
    <source>
        <dbReference type="ARBA" id="ARBA00004141"/>
    </source>
</evidence>
<feature type="transmembrane region" description="Helical" evidence="5">
    <location>
        <begin position="154"/>
        <end position="180"/>
    </location>
</feature>
<evidence type="ECO:0000256" key="4">
    <source>
        <dbReference type="ARBA" id="ARBA00023136"/>
    </source>
</evidence>
<organism evidence="6 7">
    <name type="scientific">Leptotrombidium deliense</name>
    <dbReference type="NCBI Taxonomy" id="299467"/>
    <lineage>
        <taxon>Eukaryota</taxon>
        <taxon>Metazoa</taxon>
        <taxon>Ecdysozoa</taxon>
        <taxon>Arthropoda</taxon>
        <taxon>Chelicerata</taxon>
        <taxon>Arachnida</taxon>
        <taxon>Acari</taxon>
        <taxon>Acariformes</taxon>
        <taxon>Trombidiformes</taxon>
        <taxon>Prostigmata</taxon>
        <taxon>Anystina</taxon>
        <taxon>Parasitengona</taxon>
        <taxon>Trombiculoidea</taxon>
        <taxon>Trombiculidae</taxon>
        <taxon>Leptotrombidium</taxon>
    </lineage>
</organism>
<dbReference type="OrthoDB" id="2544694at2759"/>
<feature type="transmembrane region" description="Helical" evidence="5">
    <location>
        <begin position="401"/>
        <end position="418"/>
    </location>
</feature>
<keyword evidence="7" id="KW-1185">Reference proteome</keyword>
<dbReference type="SUPFAM" id="SSF103473">
    <property type="entry name" value="MFS general substrate transporter"/>
    <property type="match status" value="1"/>
</dbReference>
<dbReference type="Pfam" id="PF00083">
    <property type="entry name" value="Sugar_tr"/>
    <property type="match status" value="1"/>
</dbReference>
<feature type="transmembrane region" description="Helical" evidence="5">
    <location>
        <begin position="371"/>
        <end position="389"/>
    </location>
</feature>
<dbReference type="Proteomes" id="UP000288716">
    <property type="component" value="Unassembled WGS sequence"/>
</dbReference>
<feature type="transmembrane region" description="Helical" evidence="5">
    <location>
        <begin position="456"/>
        <end position="476"/>
    </location>
</feature>
<keyword evidence="4 5" id="KW-0472">Membrane</keyword>
<dbReference type="GO" id="GO:0022857">
    <property type="term" value="F:transmembrane transporter activity"/>
    <property type="evidence" value="ECO:0007669"/>
    <property type="project" value="InterPro"/>
</dbReference>
<comment type="caution">
    <text evidence="6">The sequence shown here is derived from an EMBL/GenBank/DDBJ whole genome shotgun (WGS) entry which is preliminary data.</text>
</comment>